<name>A0A432Z3N3_9GAMM</name>
<protein>
    <submittedName>
        <fullName evidence="1">Uncharacterized protein</fullName>
    </submittedName>
</protein>
<sequence>MTHQVDRDTTIFTHDEAVSLINHAVHPNNNHTHQIKDIGVIVGVLDMNHEVEVIVKFQSCVKQFTKLELFTKFTIEC</sequence>
<evidence type="ECO:0000313" key="2">
    <source>
        <dbReference type="Proteomes" id="UP000287022"/>
    </source>
</evidence>
<organism evidence="1 2">
    <name type="scientific">Pseudidiomarina sediminum</name>
    <dbReference type="NCBI Taxonomy" id="431675"/>
    <lineage>
        <taxon>Bacteria</taxon>
        <taxon>Pseudomonadati</taxon>
        <taxon>Pseudomonadota</taxon>
        <taxon>Gammaproteobacteria</taxon>
        <taxon>Alteromonadales</taxon>
        <taxon>Idiomarinaceae</taxon>
        <taxon>Pseudidiomarina</taxon>
    </lineage>
</organism>
<reference evidence="2" key="1">
    <citation type="journal article" date="2018" name="Front. Microbiol.">
        <title>Genome-Based Analysis Reveals the Taxonomy and Diversity of the Family Idiomarinaceae.</title>
        <authorList>
            <person name="Liu Y."/>
            <person name="Lai Q."/>
            <person name="Shao Z."/>
        </authorList>
    </citation>
    <scope>NUCLEOTIDE SEQUENCE [LARGE SCALE GENOMIC DNA]</scope>
    <source>
        <strain evidence="2">c121</strain>
    </source>
</reference>
<gene>
    <name evidence="1" type="ORF">CWI80_08060</name>
</gene>
<dbReference type="Proteomes" id="UP000287022">
    <property type="component" value="Unassembled WGS sequence"/>
</dbReference>
<dbReference type="STRING" id="1122124.GCA_000423165_01536"/>
<comment type="caution">
    <text evidence="1">The sequence shown here is derived from an EMBL/GenBank/DDBJ whole genome shotgun (WGS) entry which is preliminary data.</text>
</comment>
<evidence type="ECO:0000313" key="1">
    <source>
        <dbReference type="EMBL" id="RUO72496.1"/>
    </source>
</evidence>
<dbReference type="RefSeq" id="WP_026860314.1">
    <property type="nucleotide sequence ID" value="NZ_PIQE01000002.1"/>
</dbReference>
<dbReference type="AlphaFoldDB" id="A0A432Z3N3"/>
<accession>A0A432Z3N3</accession>
<dbReference type="EMBL" id="PIQE01000002">
    <property type="protein sequence ID" value="RUO72496.1"/>
    <property type="molecule type" value="Genomic_DNA"/>
</dbReference>
<keyword evidence="2" id="KW-1185">Reference proteome</keyword>
<proteinExistence type="predicted"/>